<dbReference type="InterPro" id="IPR020843">
    <property type="entry name" value="ER"/>
</dbReference>
<evidence type="ECO:0000259" key="1">
    <source>
        <dbReference type="SMART" id="SM00829"/>
    </source>
</evidence>
<dbReference type="GO" id="GO:0016491">
    <property type="term" value="F:oxidoreductase activity"/>
    <property type="evidence" value="ECO:0007669"/>
    <property type="project" value="InterPro"/>
</dbReference>
<dbReference type="SUPFAM" id="SSF50129">
    <property type="entry name" value="GroES-like"/>
    <property type="match status" value="1"/>
</dbReference>
<dbReference type="SUPFAM" id="SSF51735">
    <property type="entry name" value="NAD(P)-binding Rossmann-fold domains"/>
    <property type="match status" value="1"/>
</dbReference>
<keyword evidence="3" id="KW-1185">Reference proteome</keyword>
<gene>
    <name evidence="2" type="ORF">SAMN04488035_1353</name>
</gene>
<evidence type="ECO:0000313" key="3">
    <source>
        <dbReference type="Proteomes" id="UP000198520"/>
    </source>
</evidence>
<reference evidence="3" key="1">
    <citation type="submission" date="2016-10" db="EMBL/GenBank/DDBJ databases">
        <authorList>
            <person name="Varghese N."/>
            <person name="Submissions S."/>
        </authorList>
    </citation>
    <scope>NUCLEOTIDE SEQUENCE [LARGE SCALE GENOMIC DNA]</scope>
    <source>
        <strain evidence="3">DSM 19083</strain>
    </source>
</reference>
<dbReference type="InterPro" id="IPR013154">
    <property type="entry name" value="ADH-like_N"/>
</dbReference>
<evidence type="ECO:0000313" key="2">
    <source>
        <dbReference type="EMBL" id="SFF05330.1"/>
    </source>
</evidence>
<dbReference type="OrthoDB" id="3175656at2"/>
<sequence length="313" mass="32633">MSEPTMKAMAYRSYGGVEKLEQLELPLPKVGPGTVRIKVKAAAVNPVDWKVMAGYLDPILDTTFPAVPGWDVAGVVDAVGFDTPEFAVGDEVHAYGRRDTVGIGSFAEYMTLPVGAVAHKPQALTFEEAAALPLTGGTALRTLDALDLSDGHTLLIHNGAGGVGQAAIQIATARGVRVLATASAKNHELLASLGAEPLTYGDGLVEAVRALAPEGVDAVADFYGGALEQTLAVLKDSGRHASIADAGAVEHGGRYIWVRPDGKELERLDALVEDGKLTVHVVSTRPMQEAAAAFEESMTGHAGGKIVLTSFTD</sequence>
<dbReference type="Proteomes" id="UP000198520">
    <property type="component" value="Unassembled WGS sequence"/>
</dbReference>
<dbReference type="InterPro" id="IPR052733">
    <property type="entry name" value="Chloroplast_QOR"/>
</dbReference>
<dbReference type="InterPro" id="IPR011032">
    <property type="entry name" value="GroES-like_sf"/>
</dbReference>
<protein>
    <submittedName>
        <fullName evidence="2">NADPH:quinone reductase</fullName>
    </submittedName>
</protein>
<dbReference type="Pfam" id="PF13602">
    <property type="entry name" value="ADH_zinc_N_2"/>
    <property type="match status" value="1"/>
</dbReference>
<dbReference type="STRING" id="285351.SAMN04488035_1353"/>
<dbReference type="InterPro" id="IPR036291">
    <property type="entry name" value="NAD(P)-bd_dom_sf"/>
</dbReference>
<dbReference type="AlphaFoldDB" id="A0A1I2FL49"/>
<dbReference type="CDD" id="cd05289">
    <property type="entry name" value="MDR_like_2"/>
    <property type="match status" value="1"/>
</dbReference>
<dbReference type="Pfam" id="PF08240">
    <property type="entry name" value="ADH_N"/>
    <property type="match status" value="1"/>
</dbReference>
<dbReference type="EMBL" id="FONZ01000002">
    <property type="protein sequence ID" value="SFF05330.1"/>
    <property type="molecule type" value="Genomic_DNA"/>
</dbReference>
<dbReference type="Gene3D" id="3.90.180.10">
    <property type="entry name" value="Medium-chain alcohol dehydrogenases, catalytic domain"/>
    <property type="match status" value="1"/>
</dbReference>
<feature type="domain" description="Enoyl reductase (ER)" evidence="1">
    <location>
        <begin position="15"/>
        <end position="308"/>
    </location>
</feature>
<organism evidence="2 3">
    <name type="scientific">Flavimobilis marinus</name>
    <dbReference type="NCBI Taxonomy" id="285351"/>
    <lineage>
        <taxon>Bacteria</taxon>
        <taxon>Bacillati</taxon>
        <taxon>Actinomycetota</taxon>
        <taxon>Actinomycetes</taxon>
        <taxon>Micrococcales</taxon>
        <taxon>Jonesiaceae</taxon>
        <taxon>Flavimobilis</taxon>
    </lineage>
</organism>
<name>A0A1I2FL49_9MICO</name>
<dbReference type="SMART" id="SM00829">
    <property type="entry name" value="PKS_ER"/>
    <property type="match status" value="1"/>
</dbReference>
<dbReference type="PANTHER" id="PTHR44013:SF1">
    <property type="entry name" value="ZINC-TYPE ALCOHOL DEHYDROGENASE-LIKE PROTEIN C16A3.02C"/>
    <property type="match status" value="1"/>
</dbReference>
<dbReference type="Gene3D" id="3.40.50.720">
    <property type="entry name" value="NAD(P)-binding Rossmann-like Domain"/>
    <property type="match status" value="1"/>
</dbReference>
<dbReference type="PANTHER" id="PTHR44013">
    <property type="entry name" value="ZINC-TYPE ALCOHOL DEHYDROGENASE-LIKE PROTEIN C16A3.02C"/>
    <property type="match status" value="1"/>
</dbReference>
<accession>A0A1I2FL49</accession>
<proteinExistence type="predicted"/>